<evidence type="ECO:0000313" key="3">
    <source>
        <dbReference type="Proteomes" id="UP001215598"/>
    </source>
</evidence>
<evidence type="ECO:0000313" key="2">
    <source>
        <dbReference type="EMBL" id="KAJ7723528.1"/>
    </source>
</evidence>
<evidence type="ECO:0000256" key="1">
    <source>
        <dbReference type="SAM" id="Coils"/>
    </source>
</evidence>
<feature type="coiled-coil region" evidence="1">
    <location>
        <begin position="34"/>
        <end position="68"/>
    </location>
</feature>
<keyword evidence="3" id="KW-1185">Reference proteome</keyword>
<accession>A0AAD7MMY2</accession>
<proteinExistence type="predicted"/>
<sequence length="233" mass="25880">MPQKKRKRSGLSGMKAGAAYDALVELRKVLEKYADEEVEGTEEEQQKAEAAEEEMQTLLERLEKLLIAAAPSKVWLLRRISTFLITAQAVPFSEADMMDTMNIRPAQPEFLVAKPPTTLNDIVSQSADSGSTQFWNAANTKIHLDFLLRTVPRKSEAASCLIIDTLLFRAASMLPADSTQVIVLHLEAKIPPMKCFNSSQTHLSGFINYVSLLVAKNKHSAKKDPLRQQGQTP</sequence>
<gene>
    <name evidence="2" type="ORF">B0H16DRAFT_1737158</name>
</gene>
<keyword evidence="1" id="KW-0175">Coiled coil</keyword>
<dbReference type="AlphaFoldDB" id="A0AAD7MMY2"/>
<protein>
    <submittedName>
        <fullName evidence="2">Uncharacterized protein</fullName>
    </submittedName>
</protein>
<reference evidence="2" key="1">
    <citation type="submission" date="2023-03" db="EMBL/GenBank/DDBJ databases">
        <title>Massive genome expansion in bonnet fungi (Mycena s.s.) driven by repeated elements and novel gene families across ecological guilds.</title>
        <authorList>
            <consortium name="Lawrence Berkeley National Laboratory"/>
            <person name="Harder C.B."/>
            <person name="Miyauchi S."/>
            <person name="Viragh M."/>
            <person name="Kuo A."/>
            <person name="Thoen E."/>
            <person name="Andreopoulos B."/>
            <person name="Lu D."/>
            <person name="Skrede I."/>
            <person name="Drula E."/>
            <person name="Henrissat B."/>
            <person name="Morin E."/>
            <person name="Kohler A."/>
            <person name="Barry K."/>
            <person name="LaButti K."/>
            <person name="Morin E."/>
            <person name="Salamov A."/>
            <person name="Lipzen A."/>
            <person name="Mereny Z."/>
            <person name="Hegedus B."/>
            <person name="Baldrian P."/>
            <person name="Stursova M."/>
            <person name="Weitz H."/>
            <person name="Taylor A."/>
            <person name="Grigoriev I.V."/>
            <person name="Nagy L.G."/>
            <person name="Martin F."/>
            <person name="Kauserud H."/>
        </authorList>
    </citation>
    <scope>NUCLEOTIDE SEQUENCE</scope>
    <source>
        <strain evidence="2">CBHHK182m</strain>
    </source>
</reference>
<dbReference type="EMBL" id="JARKIB010000210">
    <property type="protein sequence ID" value="KAJ7723528.1"/>
    <property type="molecule type" value="Genomic_DNA"/>
</dbReference>
<dbReference type="Proteomes" id="UP001215598">
    <property type="component" value="Unassembled WGS sequence"/>
</dbReference>
<organism evidence="2 3">
    <name type="scientific">Mycena metata</name>
    <dbReference type="NCBI Taxonomy" id="1033252"/>
    <lineage>
        <taxon>Eukaryota</taxon>
        <taxon>Fungi</taxon>
        <taxon>Dikarya</taxon>
        <taxon>Basidiomycota</taxon>
        <taxon>Agaricomycotina</taxon>
        <taxon>Agaricomycetes</taxon>
        <taxon>Agaricomycetidae</taxon>
        <taxon>Agaricales</taxon>
        <taxon>Marasmiineae</taxon>
        <taxon>Mycenaceae</taxon>
        <taxon>Mycena</taxon>
    </lineage>
</organism>
<comment type="caution">
    <text evidence="2">The sequence shown here is derived from an EMBL/GenBank/DDBJ whole genome shotgun (WGS) entry which is preliminary data.</text>
</comment>
<name>A0AAD7MMY2_9AGAR</name>